<protein>
    <submittedName>
        <fullName evidence="2">Uncharacterized protein</fullName>
    </submittedName>
</protein>
<evidence type="ECO:0000313" key="3">
    <source>
        <dbReference type="Proteomes" id="UP000297245"/>
    </source>
</evidence>
<accession>A0A4S8MN36</accession>
<dbReference type="EMBL" id="ML179057">
    <property type="protein sequence ID" value="THV04360.1"/>
    <property type="molecule type" value="Genomic_DNA"/>
</dbReference>
<dbReference type="Proteomes" id="UP000297245">
    <property type="component" value="Unassembled WGS sequence"/>
</dbReference>
<proteinExistence type="predicted"/>
<gene>
    <name evidence="2" type="ORF">K435DRAFT_791090</name>
</gene>
<feature type="region of interest" description="Disordered" evidence="1">
    <location>
        <begin position="1"/>
        <end position="26"/>
    </location>
</feature>
<keyword evidence="3" id="KW-1185">Reference proteome</keyword>
<evidence type="ECO:0000313" key="2">
    <source>
        <dbReference type="EMBL" id="THV04360.1"/>
    </source>
</evidence>
<evidence type="ECO:0000256" key="1">
    <source>
        <dbReference type="SAM" id="MobiDB-lite"/>
    </source>
</evidence>
<dbReference type="AlphaFoldDB" id="A0A4S8MN36"/>
<organism evidence="2 3">
    <name type="scientific">Dendrothele bispora (strain CBS 962.96)</name>
    <dbReference type="NCBI Taxonomy" id="1314807"/>
    <lineage>
        <taxon>Eukaryota</taxon>
        <taxon>Fungi</taxon>
        <taxon>Dikarya</taxon>
        <taxon>Basidiomycota</taxon>
        <taxon>Agaricomycotina</taxon>
        <taxon>Agaricomycetes</taxon>
        <taxon>Agaricomycetidae</taxon>
        <taxon>Agaricales</taxon>
        <taxon>Agaricales incertae sedis</taxon>
        <taxon>Dendrothele</taxon>
    </lineage>
</organism>
<reference evidence="2 3" key="1">
    <citation type="journal article" date="2019" name="Nat. Ecol. Evol.">
        <title>Megaphylogeny resolves global patterns of mushroom evolution.</title>
        <authorList>
            <person name="Varga T."/>
            <person name="Krizsan K."/>
            <person name="Foldi C."/>
            <person name="Dima B."/>
            <person name="Sanchez-Garcia M."/>
            <person name="Sanchez-Ramirez S."/>
            <person name="Szollosi G.J."/>
            <person name="Szarkandi J.G."/>
            <person name="Papp V."/>
            <person name="Albert L."/>
            <person name="Andreopoulos W."/>
            <person name="Angelini C."/>
            <person name="Antonin V."/>
            <person name="Barry K.W."/>
            <person name="Bougher N.L."/>
            <person name="Buchanan P."/>
            <person name="Buyck B."/>
            <person name="Bense V."/>
            <person name="Catcheside P."/>
            <person name="Chovatia M."/>
            <person name="Cooper J."/>
            <person name="Damon W."/>
            <person name="Desjardin D."/>
            <person name="Finy P."/>
            <person name="Geml J."/>
            <person name="Haridas S."/>
            <person name="Hughes K."/>
            <person name="Justo A."/>
            <person name="Karasinski D."/>
            <person name="Kautmanova I."/>
            <person name="Kiss B."/>
            <person name="Kocsube S."/>
            <person name="Kotiranta H."/>
            <person name="LaButti K.M."/>
            <person name="Lechner B.E."/>
            <person name="Liimatainen K."/>
            <person name="Lipzen A."/>
            <person name="Lukacs Z."/>
            <person name="Mihaltcheva S."/>
            <person name="Morgado L.N."/>
            <person name="Niskanen T."/>
            <person name="Noordeloos M.E."/>
            <person name="Ohm R.A."/>
            <person name="Ortiz-Santana B."/>
            <person name="Ovrebo C."/>
            <person name="Racz N."/>
            <person name="Riley R."/>
            <person name="Savchenko A."/>
            <person name="Shiryaev A."/>
            <person name="Soop K."/>
            <person name="Spirin V."/>
            <person name="Szebenyi C."/>
            <person name="Tomsovsky M."/>
            <person name="Tulloss R.E."/>
            <person name="Uehling J."/>
            <person name="Grigoriev I.V."/>
            <person name="Vagvolgyi C."/>
            <person name="Papp T."/>
            <person name="Martin F.M."/>
            <person name="Miettinen O."/>
            <person name="Hibbett D.S."/>
            <person name="Nagy L.G."/>
        </authorList>
    </citation>
    <scope>NUCLEOTIDE SEQUENCE [LARGE SCALE GENOMIC DNA]</scope>
    <source>
        <strain evidence="2 3">CBS 962.96</strain>
    </source>
</reference>
<sequence length="231" mass="26983">MPRSSKPPSIILTPLQRPGTRNASNPYPTLTVPEILKPRLQFEAELQSELMKIMENENIPPLPLDDLDYIFPRIDEDLVENVRLILNNHFDNMQLHARAWSHKVSARKGRAVKKPTSLIEFHDLARRQTHKNRDDGRQLTILPTRQGDIFCFKDHAYCDQCESARLVLLMERLMDWVNEAGAREVRYSEEMFEVRKIERGAIRGIKEDPEFHERLLEHFFGELDGDNVTDN</sequence>
<name>A0A4S8MN36_DENBC</name>